<reference evidence="2 3" key="1">
    <citation type="journal article" date="2012" name="Genome Biol.">
        <title>Genome and low-iron response of an oceanic diatom adapted to chronic iron limitation.</title>
        <authorList>
            <person name="Lommer M."/>
            <person name="Specht M."/>
            <person name="Roy A.S."/>
            <person name="Kraemer L."/>
            <person name="Andreson R."/>
            <person name="Gutowska M.A."/>
            <person name="Wolf J."/>
            <person name="Bergner S.V."/>
            <person name="Schilhabel M.B."/>
            <person name="Klostermeier U.C."/>
            <person name="Beiko R.G."/>
            <person name="Rosenstiel P."/>
            <person name="Hippler M."/>
            <person name="Laroche J."/>
        </authorList>
    </citation>
    <scope>NUCLEOTIDE SEQUENCE [LARGE SCALE GENOMIC DNA]</scope>
    <source>
        <strain evidence="2 3">CCMP1005</strain>
    </source>
</reference>
<dbReference type="EMBL" id="AGNL01003204">
    <property type="protein sequence ID" value="EJK74997.1"/>
    <property type="molecule type" value="Genomic_DNA"/>
</dbReference>
<dbReference type="PROSITE" id="PS01229">
    <property type="entry name" value="COF_2"/>
    <property type="match status" value="1"/>
</dbReference>
<accession>K0TPW3</accession>
<dbReference type="Gene3D" id="3.40.50.1000">
    <property type="entry name" value="HAD superfamily/HAD-like"/>
    <property type="match status" value="2"/>
</dbReference>
<proteinExistence type="predicted"/>
<name>K0TPW3_THAOC</name>
<dbReference type="OMA" id="CIYNEAN"/>
<dbReference type="PANTHER" id="PTHR10000">
    <property type="entry name" value="PHOSPHOSERINE PHOSPHATASE"/>
    <property type="match status" value="1"/>
</dbReference>
<dbReference type="Proteomes" id="UP000266841">
    <property type="component" value="Unassembled WGS sequence"/>
</dbReference>
<comment type="caution">
    <text evidence="2">The sequence shown here is derived from an EMBL/GenBank/DDBJ whole genome shotgun (WGS) entry which is preliminary data.</text>
</comment>
<evidence type="ECO:0000313" key="2">
    <source>
        <dbReference type="EMBL" id="EJK74997.1"/>
    </source>
</evidence>
<dbReference type="SUPFAM" id="SSF56784">
    <property type="entry name" value="HAD-like"/>
    <property type="match status" value="2"/>
</dbReference>
<evidence type="ECO:0000256" key="1">
    <source>
        <dbReference type="SAM" id="MobiDB-lite"/>
    </source>
</evidence>
<dbReference type="Pfam" id="PF08282">
    <property type="entry name" value="Hydrolase_3"/>
    <property type="match status" value="2"/>
</dbReference>
<dbReference type="eggNOG" id="ENOG502TG99">
    <property type="taxonomic scope" value="Eukaryota"/>
</dbReference>
<dbReference type="InterPro" id="IPR036412">
    <property type="entry name" value="HAD-like_sf"/>
</dbReference>
<dbReference type="GO" id="GO:0016791">
    <property type="term" value="F:phosphatase activity"/>
    <property type="evidence" value="ECO:0007669"/>
    <property type="project" value="TreeGrafter"/>
</dbReference>
<dbReference type="GO" id="GO:0005829">
    <property type="term" value="C:cytosol"/>
    <property type="evidence" value="ECO:0007669"/>
    <property type="project" value="TreeGrafter"/>
</dbReference>
<keyword evidence="3" id="KW-1185">Reference proteome</keyword>
<dbReference type="GO" id="GO:0000287">
    <property type="term" value="F:magnesium ion binding"/>
    <property type="evidence" value="ECO:0007669"/>
    <property type="project" value="TreeGrafter"/>
</dbReference>
<gene>
    <name evidence="2" type="ORF">THAOC_03297</name>
</gene>
<evidence type="ECO:0000313" key="3">
    <source>
        <dbReference type="Proteomes" id="UP000266841"/>
    </source>
</evidence>
<dbReference type="OrthoDB" id="27226at2759"/>
<sequence length="420" mass="46470">MLPNILVPSRSADLSSLLKFGAKIEQTAKYEREPDLAGGRAPKEAVTTMTTMTTTPTKNRYRMAAFDLDGTLLNSNHQLSDRTVEYLRKLHSRGRSAACAAHIIEKLDLAPVSQTDAGVSRPGFPLVCTNGARGLRIVKKAHSDIIGDASVHAGPATMNRSNTMPTDVRSADETPRNPLLRETLVIDVEMFHDRLTEELTLKVLKLANDLGCMVNYYQGHYIYVAPRNERHLEAAERYKTLTGSDEFFVYLNGVNKDLSAQSFNEANSWGYKEAVRKGLPSKIIIFCDSAILDKVVDDCRVHLNGSSDPCDQSYSYKAHIIRGAPPFFVEVLNPGVHKGRGLVRLCESLDVPLEEVLAFGDGDNDAEFLTVAGCGFAMKNARDNVKELADYVTEWTNDEDGVIRTLQKLEETGKLMLKDS</sequence>
<protein>
    <submittedName>
        <fullName evidence="2">Uncharacterized protein</fullName>
    </submittedName>
</protein>
<dbReference type="Gene3D" id="3.30.1240.10">
    <property type="match status" value="1"/>
</dbReference>
<organism evidence="2 3">
    <name type="scientific">Thalassiosira oceanica</name>
    <name type="common">Marine diatom</name>
    <dbReference type="NCBI Taxonomy" id="159749"/>
    <lineage>
        <taxon>Eukaryota</taxon>
        <taxon>Sar</taxon>
        <taxon>Stramenopiles</taxon>
        <taxon>Ochrophyta</taxon>
        <taxon>Bacillariophyta</taxon>
        <taxon>Coscinodiscophyceae</taxon>
        <taxon>Thalassiosirophycidae</taxon>
        <taxon>Thalassiosirales</taxon>
        <taxon>Thalassiosiraceae</taxon>
        <taxon>Thalassiosira</taxon>
    </lineage>
</organism>
<dbReference type="AlphaFoldDB" id="K0TPW3"/>
<feature type="region of interest" description="Disordered" evidence="1">
    <location>
        <begin position="152"/>
        <end position="174"/>
    </location>
</feature>
<dbReference type="PANTHER" id="PTHR10000:SF8">
    <property type="entry name" value="HAD SUPERFAMILY HYDROLASE-LIKE, TYPE 3"/>
    <property type="match status" value="1"/>
</dbReference>
<dbReference type="InterPro" id="IPR023214">
    <property type="entry name" value="HAD_sf"/>
</dbReference>